<dbReference type="GO" id="GO:0016075">
    <property type="term" value="P:rRNA catabolic process"/>
    <property type="evidence" value="ECO:0007669"/>
    <property type="project" value="TreeGrafter"/>
</dbReference>
<dbReference type="InterPro" id="IPR011067">
    <property type="entry name" value="Plasmid_toxin/cell-grow_inhib"/>
</dbReference>
<keyword evidence="2" id="KW-1277">Toxin-antitoxin system</keyword>
<dbReference type="GO" id="GO:0003677">
    <property type="term" value="F:DNA binding"/>
    <property type="evidence" value="ECO:0007669"/>
    <property type="project" value="InterPro"/>
</dbReference>
<dbReference type="InterPro" id="IPR003477">
    <property type="entry name" value="PemK-like"/>
</dbReference>
<evidence type="ECO:0000313" key="4">
    <source>
        <dbReference type="Proteomes" id="UP000233534"/>
    </source>
</evidence>
<dbReference type="Pfam" id="PF02452">
    <property type="entry name" value="PemK_toxin"/>
    <property type="match status" value="1"/>
</dbReference>
<dbReference type="GO" id="GO:0004521">
    <property type="term" value="F:RNA endonuclease activity"/>
    <property type="evidence" value="ECO:0007669"/>
    <property type="project" value="TreeGrafter"/>
</dbReference>
<dbReference type="SUPFAM" id="SSF50118">
    <property type="entry name" value="Cell growth inhibitor/plasmid maintenance toxic component"/>
    <property type="match status" value="1"/>
</dbReference>
<dbReference type="EMBL" id="CP025197">
    <property type="protein sequence ID" value="AUG59076.1"/>
    <property type="molecule type" value="Genomic_DNA"/>
</dbReference>
<keyword evidence="4" id="KW-1185">Reference proteome</keyword>
<evidence type="ECO:0000256" key="1">
    <source>
        <dbReference type="ARBA" id="ARBA00007521"/>
    </source>
</evidence>
<reference evidence="3 4" key="1">
    <citation type="submission" date="2017-12" db="EMBL/GenBank/DDBJ databases">
        <title>Complete genome sequence of Herbivorax saccincola GGR1, a novel Cellulosome-producing hydrolytic bacterium in a thermophilic biogas plant, established by Illumina and Nanopore MinION sequencing.</title>
        <authorList>
            <person name="Pechtl A."/>
            <person name="Ruckert C."/>
            <person name="Koeck D.E."/>
            <person name="Maus I."/>
            <person name="Winkler A."/>
            <person name="Kalinowski J."/>
            <person name="Puhler A."/>
            <person name="Schwarz W.W."/>
            <person name="Zverlov V.V."/>
            <person name="Schluter A."/>
            <person name="Liebl W."/>
        </authorList>
    </citation>
    <scope>NUCLEOTIDE SEQUENCE [LARGE SCALE GENOMIC DNA]</scope>
    <source>
        <strain evidence="4">SR1</strain>
    </source>
</reference>
<dbReference type="Proteomes" id="UP000233534">
    <property type="component" value="Chromosome"/>
</dbReference>
<dbReference type="PANTHER" id="PTHR33988">
    <property type="entry name" value="ENDORIBONUCLEASE MAZF-RELATED"/>
    <property type="match status" value="1"/>
</dbReference>
<dbReference type="KEGG" id="hsc:HVS_16185"/>
<keyword evidence="3" id="KW-0378">Hydrolase</keyword>
<evidence type="ECO:0000313" key="3">
    <source>
        <dbReference type="EMBL" id="AUG59076.1"/>
    </source>
</evidence>
<dbReference type="GO" id="GO:0006402">
    <property type="term" value="P:mRNA catabolic process"/>
    <property type="evidence" value="ECO:0007669"/>
    <property type="project" value="TreeGrafter"/>
</dbReference>
<organism evidence="3 4">
    <name type="scientific">Acetivibrio saccincola</name>
    <dbReference type="NCBI Taxonomy" id="1677857"/>
    <lineage>
        <taxon>Bacteria</taxon>
        <taxon>Bacillati</taxon>
        <taxon>Bacillota</taxon>
        <taxon>Clostridia</taxon>
        <taxon>Eubacteriales</taxon>
        <taxon>Oscillospiraceae</taxon>
        <taxon>Acetivibrio</taxon>
    </lineage>
</organism>
<evidence type="ECO:0000256" key="2">
    <source>
        <dbReference type="ARBA" id="ARBA00022649"/>
    </source>
</evidence>
<accession>A0A2K9EBC8</accession>
<comment type="similarity">
    <text evidence="1">Belongs to the PemK/MazF family.</text>
</comment>
<proteinExistence type="inferred from homology"/>
<dbReference type="RefSeq" id="WP_101303907.1">
    <property type="nucleotide sequence ID" value="NZ_CP025197.1"/>
</dbReference>
<sequence length="153" mass="17773">MDDKAKKLARWFCVKMYLQEKHENNNFRNWFTVRGDIYTCHFGENIGDEKCGIGRPVLIVSADNINRKSGNVIVVTLSKNIKWEDPITKRKLKYDTHYVLKKSKYPQLAFDSAVQCEDIRVVSKARLGQYICSVDLATDMKQIKKRLKSALQL</sequence>
<dbReference type="EC" id="3.1.-.-" evidence="3"/>
<name>A0A2K9EBC8_9FIRM</name>
<dbReference type="PANTHER" id="PTHR33988:SF2">
    <property type="entry name" value="ENDORIBONUCLEASE MAZF"/>
    <property type="match status" value="1"/>
</dbReference>
<gene>
    <name evidence="3" type="primary">ndoA2</name>
    <name evidence="3" type="ORF">HVS_16185</name>
</gene>
<dbReference type="AlphaFoldDB" id="A0A2K9EBC8"/>
<protein>
    <submittedName>
        <fullName evidence="3">mRNA interferase EndoA</fullName>
        <ecNumber evidence="3">3.1.-.-</ecNumber>
    </submittedName>
</protein>
<dbReference type="Gene3D" id="2.30.30.110">
    <property type="match status" value="1"/>
</dbReference>
<dbReference type="GO" id="GO:0016787">
    <property type="term" value="F:hydrolase activity"/>
    <property type="evidence" value="ECO:0007669"/>
    <property type="project" value="UniProtKB-KW"/>
</dbReference>